<dbReference type="SUPFAM" id="SSF53474">
    <property type="entry name" value="alpha/beta-Hydrolases"/>
    <property type="match status" value="1"/>
</dbReference>
<accession>A0A4R0REG8</accession>
<reference evidence="1 2" key="1">
    <citation type="submission" date="2018-11" db="EMBL/GenBank/DDBJ databases">
        <title>Genome assembly of Steccherinum ochraceum LE-BIN_3174, the white-rot fungus of the Steccherinaceae family (The Residual Polyporoid clade, Polyporales, Basidiomycota).</title>
        <authorList>
            <person name="Fedorova T.V."/>
            <person name="Glazunova O.A."/>
            <person name="Landesman E.O."/>
            <person name="Moiseenko K.V."/>
            <person name="Psurtseva N.V."/>
            <person name="Savinova O.S."/>
            <person name="Shakhova N.V."/>
            <person name="Tyazhelova T.V."/>
            <person name="Vasina D.V."/>
        </authorList>
    </citation>
    <scope>NUCLEOTIDE SEQUENCE [LARGE SCALE GENOMIC DNA]</scope>
    <source>
        <strain evidence="1 2">LE-BIN_3174</strain>
    </source>
</reference>
<dbReference type="STRING" id="92696.A0A4R0REG8"/>
<keyword evidence="2" id="KW-1185">Reference proteome</keyword>
<dbReference type="InterPro" id="IPR029058">
    <property type="entry name" value="AB_hydrolase_fold"/>
</dbReference>
<dbReference type="Proteomes" id="UP000292702">
    <property type="component" value="Unassembled WGS sequence"/>
</dbReference>
<gene>
    <name evidence="1" type="ORF">EIP91_001157</name>
</gene>
<evidence type="ECO:0008006" key="3">
    <source>
        <dbReference type="Google" id="ProtNLM"/>
    </source>
</evidence>
<organism evidence="1 2">
    <name type="scientific">Steccherinum ochraceum</name>
    <dbReference type="NCBI Taxonomy" id="92696"/>
    <lineage>
        <taxon>Eukaryota</taxon>
        <taxon>Fungi</taxon>
        <taxon>Dikarya</taxon>
        <taxon>Basidiomycota</taxon>
        <taxon>Agaricomycotina</taxon>
        <taxon>Agaricomycetes</taxon>
        <taxon>Polyporales</taxon>
        <taxon>Steccherinaceae</taxon>
        <taxon>Steccherinum</taxon>
    </lineage>
</organism>
<evidence type="ECO:0000313" key="2">
    <source>
        <dbReference type="Proteomes" id="UP000292702"/>
    </source>
</evidence>
<evidence type="ECO:0000313" key="1">
    <source>
        <dbReference type="EMBL" id="TCD66600.1"/>
    </source>
</evidence>
<sequence length="416" mass="45628">MLQYAAKHNVRIVLVNRRGYPGAAQYTEEELAQLKTGNSGPSPEAANAVRDHLKDRVKEIYELLETFIMKKNITTDGGIVLGGWSMATLFATAFLAYGPAIPVGKINVVSYIKRIVAYDAIYLCMEYPLCTSGYSPFSNPDLPPGEAANRFPAWVSGYYSHGDGHTLSDLEMRDALQDPKPTVVAMSQDDLEYAMYPAGGAPDGADMTFYMGALSNGILKEVREEALMRTQVEGGEEWARVAWRHVWGDRSIWEVPCTYPLGCIQSLGCTLKSFNDEYITLLYPRAPPSDLWPSRFHALTPHRLPASPLSRLAAFPPPRLAAFPPCRSPALPALLAALPPCRFPACSPHRLTASSPSILLAFMLSLPPVPELSRYAPMCSQSSIIHADVNLPGFLKPPSSLLSFITAVTAPRLYHT</sequence>
<comment type="caution">
    <text evidence="1">The sequence shown here is derived from an EMBL/GenBank/DDBJ whole genome shotgun (WGS) entry which is preliminary data.</text>
</comment>
<protein>
    <recommendedName>
        <fullName evidence="3">AB hydrolase-1 domain-containing protein</fullName>
    </recommendedName>
</protein>
<dbReference type="OrthoDB" id="3466517at2759"/>
<dbReference type="AlphaFoldDB" id="A0A4R0REG8"/>
<dbReference type="EMBL" id="RWJN01000129">
    <property type="protein sequence ID" value="TCD66600.1"/>
    <property type="molecule type" value="Genomic_DNA"/>
</dbReference>
<name>A0A4R0REG8_9APHY</name>
<proteinExistence type="predicted"/>